<name>A0A2P2IUK0_RHIMU</name>
<accession>A0A2P2IUK0</accession>
<reference evidence="2" key="1">
    <citation type="submission" date="2018-02" db="EMBL/GenBank/DDBJ databases">
        <title>Rhizophora mucronata_Transcriptome.</title>
        <authorList>
            <person name="Meera S.P."/>
            <person name="Sreeshan A."/>
            <person name="Augustine A."/>
        </authorList>
    </citation>
    <scope>NUCLEOTIDE SEQUENCE</scope>
    <source>
        <tissue evidence="2">Leaf</tissue>
    </source>
</reference>
<dbReference type="AlphaFoldDB" id="A0A2P2IUK0"/>
<feature type="region of interest" description="Disordered" evidence="1">
    <location>
        <begin position="1"/>
        <end position="24"/>
    </location>
</feature>
<evidence type="ECO:0000256" key="1">
    <source>
        <dbReference type="SAM" id="MobiDB-lite"/>
    </source>
</evidence>
<proteinExistence type="predicted"/>
<organism evidence="2">
    <name type="scientific">Rhizophora mucronata</name>
    <name type="common">Asiatic mangrove</name>
    <dbReference type="NCBI Taxonomy" id="61149"/>
    <lineage>
        <taxon>Eukaryota</taxon>
        <taxon>Viridiplantae</taxon>
        <taxon>Streptophyta</taxon>
        <taxon>Embryophyta</taxon>
        <taxon>Tracheophyta</taxon>
        <taxon>Spermatophyta</taxon>
        <taxon>Magnoliopsida</taxon>
        <taxon>eudicotyledons</taxon>
        <taxon>Gunneridae</taxon>
        <taxon>Pentapetalae</taxon>
        <taxon>rosids</taxon>
        <taxon>fabids</taxon>
        <taxon>Malpighiales</taxon>
        <taxon>Rhizophoraceae</taxon>
        <taxon>Rhizophora</taxon>
    </lineage>
</organism>
<evidence type="ECO:0000313" key="2">
    <source>
        <dbReference type="EMBL" id="MBW84857.1"/>
    </source>
</evidence>
<dbReference type="EMBL" id="GGEC01004374">
    <property type="protein sequence ID" value="MBW84857.1"/>
    <property type="molecule type" value="Transcribed_RNA"/>
</dbReference>
<sequence>MTQHQNSELLRSHSINHLYPTNIH</sequence>
<feature type="compositionally biased region" description="Polar residues" evidence="1">
    <location>
        <begin position="1"/>
        <end position="15"/>
    </location>
</feature>
<protein>
    <submittedName>
        <fullName evidence="2">Uncharacterized protein</fullName>
    </submittedName>
</protein>